<gene>
    <name evidence="4" type="ORF">SAMN05661012_06513</name>
</gene>
<dbReference type="InterPro" id="IPR022187">
    <property type="entry name" value="Conjug_transposon_TraM"/>
</dbReference>
<evidence type="ECO:0000259" key="3">
    <source>
        <dbReference type="Pfam" id="PF12508"/>
    </source>
</evidence>
<evidence type="ECO:0000313" key="4">
    <source>
        <dbReference type="EMBL" id="SFW89861.1"/>
    </source>
</evidence>
<dbReference type="NCBIfam" id="TIGR03779">
    <property type="entry name" value="Bac_Flav_CT_M"/>
    <property type="match status" value="1"/>
</dbReference>
<dbReference type="InterPro" id="IPR055407">
    <property type="entry name" value="TraM_C"/>
</dbReference>
<dbReference type="EMBL" id="FPIZ01000043">
    <property type="protein sequence ID" value="SFW89861.1"/>
    <property type="molecule type" value="Genomic_DNA"/>
</dbReference>
<protein>
    <submittedName>
        <fullName evidence="4">Bacteroides conjugative transposon TraM protein</fullName>
    </submittedName>
</protein>
<keyword evidence="2" id="KW-1133">Transmembrane helix</keyword>
<evidence type="ECO:0000256" key="2">
    <source>
        <dbReference type="SAM" id="Phobius"/>
    </source>
</evidence>
<feature type="region of interest" description="Disordered" evidence="1">
    <location>
        <begin position="162"/>
        <end position="186"/>
    </location>
</feature>
<keyword evidence="2" id="KW-0472">Membrane</keyword>
<keyword evidence="2" id="KW-0812">Transmembrane</keyword>
<dbReference type="Proteomes" id="UP000183788">
    <property type="component" value="Unassembled WGS sequence"/>
</dbReference>
<dbReference type="STRING" id="1004.SAMN05661012_06513"/>
<dbReference type="Pfam" id="PF12508">
    <property type="entry name" value="Transposon_TraM"/>
    <property type="match status" value="1"/>
</dbReference>
<sequence>MDLNEREMENLKFVEKQPHSEKFLRERKMSLVMPLLILPFLTLAFCALGGGKGVSNKAPKADDSALIARLPEAGSFQDSTFDKMQFYEEAQKDSADRAKLADQDPYYSNRSDDPLFSNQFSGSDDRVTDDHDMPSTSRLSDVDQNEKRIREKLAALDHAVNEKGSVKTPEDLPSSVSPVKAGQSVNSSDIDRLESMISSVQGGQSGSDHEMQQIQDVLGKILDIQHPDRVQERLQQASQKNQGQVFAVSVANIDPVTTLDSNQLPATSGFNRFFGLENDLAGEMNSPVANSIPAVISDDQVLVTGAFVKLRLTSDVFINGQLIPKNTFLFGQSGVNGERLNITVTSVRYQNSIFPVRLSVYDIDGLAGLYIPGAISRDVAKESGDRAVQALGMSSLDPSVSAQALSAGIDAAKSLLSKKIKLVKVAVKANYQIFLKDDNQQSK</sequence>
<evidence type="ECO:0000256" key="1">
    <source>
        <dbReference type="SAM" id="MobiDB-lite"/>
    </source>
</evidence>
<proteinExistence type="predicted"/>
<organism evidence="4 5">
    <name type="scientific">Chitinophaga sancti</name>
    <dbReference type="NCBI Taxonomy" id="1004"/>
    <lineage>
        <taxon>Bacteria</taxon>
        <taxon>Pseudomonadati</taxon>
        <taxon>Bacteroidota</taxon>
        <taxon>Chitinophagia</taxon>
        <taxon>Chitinophagales</taxon>
        <taxon>Chitinophagaceae</taxon>
        <taxon>Chitinophaga</taxon>
    </lineage>
</organism>
<feature type="domain" description="Conjugative transposon TraM C-terminal" evidence="3">
    <location>
        <begin position="292"/>
        <end position="436"/>
    </location>
</feature>
<evidence type="ECO:0000313" key="5">
    <source>
        <dbReference type="Proteomes" id="UP000183788"/>
    </source>
</evidence>
<dbReference type="AlphaFoldDB" id="A0A1K1T1B4"/>
<feature type="region of interest" description="Disordered" evidence="1">
    <location>
        <begin position="104"/>
        <end position="146"/>
    </location>
</feature>
<feature type="compositionally biased region" description="Basic and acidic residues" evidence="1">
    <location>
        <begin position="123"/>
        <end position="133"/>
    </location>
</feature>
<feature type="transmembrane region" description="Helical" evidence="2">
    <location>
        <begin position="31"/>
        <end position="50"/>
    </location>
</feature>
<accession>A0A1K1T1B4</accession>
<reference evidence="4 5" key="1">
    <citation type="submission" date="2016-11" db="EMBL/GenBank/DDBJ databases">
        <authorList>
            <person name="Jaros S."/>
            <person name="Januszkiewicz K."/>
            <person name="Wedrychowicz H."/>
        </authorList>
    </citation>
    <scope>NUCLEOTIDE SEQUENCE [LARGE SCALE GENOMIC DNA]</scope>
    <source>
        <strain evidence="4 5">DSM 784</strain>
    </source>
</reference>
<dbReference type="OrthoDB" id="1453786at2"/>
<name>A0A1K1T1B4_9BACT</name>